<name>A0A133ND73_9FUSO</name>
<comment type="caution">
    <text evidence="8">The sequence shown here is derived from an EMBL/GenBank/DDBJ whole genome shotgun (WGS) entry which is preliminary data.</text>
</comment>
<dbReference type="CDD" id="cd01335">
    <property type="entry name" value="Radical_SAM"/>
    <property type="match status" value="1"/>
</dbReference>
<reference evidence="9" key="1">
    <citation type="submission" date="2016-01" db="EMBL/GenBank/DDBJ databases">
        <authorList>
            <person name="Mitreva M."/>
            <person name="Pepin K.H."/>
            <person name="Mihindukulasuriya K.A."/>
            <person name="Fulton R."/>
            <person name="Fronick C."/>
            <person name="O'Laughlin M."/>
            <person name="Miner T."/>
            <person name="Herter B."/>
            <person name="Rosa B.A."/>
            <person name="Cordes M."/>
            <person name="Tomlinson C."/>
            <person name="Wollam A."/>
            <person name="Palsikar V.B."/>
            <person name="Mardis E.R."/>
            <person name="Wilson R.K."/>
        </authorList>
    </citation>
    <scope>NUCLEOTIDE SEQUENCE [LARGE SCALE GENOMIC DNA]</scope>
    <source>
        <strain evidence="9">CMW8396</strain>
    </source>
</reference>
<keyword evidence="5" id="KW-0408">Iron</keyword>
<dbReference type="InterPro" id="IPR013785">
    <property type="entry name" value="Aldolase_TIM"/>
</dbReference>
<dbReference type="SFLD" id="SFLDS00029">
    <property type="entry name" value="Radical_SAM"/>
    <property type="match status" value="1"/>
</dbReference>
<dbReference type="RefSeq" id="WP_010680436.1">
    <property type="nucleotide sequence ID" value="NZ_KQ956545.1"/>
</dbReference>
<feature type="domain" description="Radical SAM core" evidence="7">
    <location>
        <begin position="14"/>
        <end position="232"/>
    </location>
</feature>
<dbReference type="PANTHER" id="PTHR43787:SF11">
    <property type="entry name" value="UPF0026 PROTEIN SLR1464"/>
    <property type="match status" value="1"/>
</dbReference>
<evidence type="ECO:0000256" key="2">
    <source>
        <dbReference type="ARBA" id="ARBA00022485"/>
    </source>
</evidence>
<dbReference type="STRING" id="134605.HMPREF3206_01096"/>
<evidence type="ECO:0000256" key="4">
    <source>
        <dbReference type="ARBA" id="ARBA00022723"/>
    </source>
</evidence>
<dbReference type="Gene3D" id="3.20.20.70">
    <property type="entry name" value="Aldolase class I"/>
    <property type="match status" value="1"/>
</dbReference>
<dbReference type="AlphaFoldDB" id="A0A133ND73"/>
<keyword evidence="2" id="KW-0004">4Fe-4S</keyword>
<organism evidence="8 9">
    <name type="scientific">Fusobacterium equinum</name>
    <dbReference type="NCBI Taxonomy" id="134605"/>
    <lineage>
        <taxon>Bacteria</taxon>
        <taxon>Fusobacteriati</taxon>
        <taxon>Fusobacteriota</taxon>
        <taxon>Fusobacteriia</taxon>
        <taxon>Fusobacteriales</taxon>
        <taxon>Fusobacteriaceae</taxon>
        <taxon>Fusobacterium</taxon>
    </lineage>
</organism>
<keyword evidence="6" id="KW-0411">Iron-sulfur</keyword>
<sequence length="275" mass="31814">MARYVFGPVPSRRLGISLGMDIVIPKTCNLNCVFCECGPTKDWTIERQHFISYEDFIQELELALKEVTPDYVTFSGSGEPTLSLDLGKIIRYIKKEHPSIKIAVITNSLLLHREEVLEEIQEADLIMPSLHTVRQEIFEKIVRVYPNYRIETVLEGLQKLCSSFHGDIDLELFLIEGLNTSFSDLKAYATFVKTLSYRKLQLNSLDRPGTESWVKPVPYHKLLEIKEYLEQEGLSGVEIIGKFNTNQKITEDESRIKAMKERRKYTEEEIKSLYK</sequence>
<dbReference type="PANTHER" id="PTHR43787">
    <property type="entry name" value="FEMO COFACTOR BIOSYNTHESIS PROTEIN NIFB-RELATED"/>
    <property type="match status" value="1"/>
</dbReference>
<dbReference type="SFLD" id="SFLDG01067">
    <property type="entry name" value="SPASM/twitch_domain_containing"/>
    <property type="match status" value="1"/>
</dbReference>
<evidence type="ECO:0000313" key="9">
    <source>
        <dbReference type="Proteomes" id="UP000070617"/>
    </source>
</evidence>
<dbReference type="InterPro" id="IPR040084">
    <property type="entry name" value="GTPase_Obg"/>
</dbReference>
<dbReference type="PATRIC" id="fig|134605.3.peg.1084"/>
<accession>A0A133ND73</accession>
<keyword evidence="9" id="KW-1185">Reference proteome</keyword>
<evidence type="ECO:0000259" key="7">
    <source>
        <dbReference type="PROSITE" id="PS51918"/>
    </source>
</evidence>
<dbReference type="SFLD" id="SFLDG01083">
    <property type="entry name" value="Uncharacterised_Radical_SAM_Su"/>
    <property type="match status" value="1"/>
</dbReference>
<dbReference type="PROSITE" id="PS51918">
    <property type="entry name" value="RADICAL_SAM"/>
    <property type="match status" value="1"/>
</dbReference>
<proteinExistence type="predicted"/>
<dbReference type="SUPFAM" id="SSF102114">
    <property type="entry name" value="Radical SAM enzymes"/>
    <property type="match status" value="1"/>
</dbReference>
<evidence type="ECO:0000256" key="3">
    <source>
        <dbReference type="ARBA" id="ARBA00022691"/>
    </source>
</evidence>
<protein>
    <submittedName>
        <fullName evidence="8">Radical SAM domain protein</fullName>
    </submittedName>
</protein>
<evidence type="ECO:0000256" key="1">
    <source>
        <dbReference type="ARBA" id="ARBA00001966"/>
    </source>
</evidence>
<evidence type="ECO:0000256" key="5">
    <source>
        <dbReference type="ARBA" id="ARBA00023004"/>
    </source>
</evidence>
<dbReference type="GO" id="GO:0046872">
    <property type="term" value="F:metal ion binding"/>
    <property type="evidence" value="ECO:0007669"/>
    <property type="project" value="UniProtKB-KW"/>
</dbReference>
<keyword evidence="3" id="KW-0949">S-adenosyl-L-methionine</keyword>
<dbReference type="InterPro" id="IPR058240">
    <property type="entry name" value="rSAM_sf"/>
</dbReference>
<dbReference type="SMART" id="SM00729">
    <property type="entry name" value="Elp3"/>
    <property type="match status" value="1"/>
</dbReference>
<dbReference type="InterPro" id="IPR006638">
    <property type="entry name" value="Elp3/MiaA/NifB-like_rSAM"/>
</dbReference>
<gene>
    <name evidence="8" type="ORF">HMPREF3206_01096</name>
</gene>
<dbReference type="EMBL" id="LRPX01000052">
    <property type="protein sequence ID" value="KXA14242.1"/>
    <property type="molecule type" value="Genomic_DNA"/>
</dbReference>
<dbReference type="GO" id="GO:0003824">
    <property type="term" value="F:catalytic activity"/>
    <property type="evidence" value="ECO:0007669"/>
    <property type="project" value="InterPro"/>
</dbReference>
<keyword evidence="4" id="KW-0479">Metal-binding</keyword>
<dbReference type="GO" id="GO:0051539">
    <property type="term" value="F:4 iron, 4 sulfur cluster binding"/>
    <property type="evidence" value="ECO:0007669"/>
    <property type="project" value="UniProtKB-KW"/>
</dbReference>
<dbReference type="Proteomes" id="UP000070617">
    <property type="component" value="Unassembled WGS sequence"/>
</dbReference>
<comment type="cofactor">
    <cofactor evidence="1">
        <name>[4Fe-4S] cluster</name>
        <dbReference type="ChEBI" id="CHEBI:49883"/>
    </cofactor>
</comment>
<dbReference type="InterPro" id="IPR007197">
    <property type="entry name" value="rSAM"/>
</dbReference>
<evidence type="ECO:0000256" key="6">
    <source>
        <dbReference type="ARBA" id="ARBA00023014"/>
    </source>
</evidence>
<evidence type="ECO:0000313" key="8">
    <source>
        <dbReference type="EMBL" id="KXA14242.1"/>
    </source>
</evidence>
<dbReference type="Pfam" id="PF04055">
    <property type="entry name" value="Radical_SAM"/>
    <property type="match status" value="1"/>
</dbReference>